<dbReference type="Gene3D" id="3.40.50.2300">
    <property type="match status" value="1"/>
</dbReference>
<dbReference type="InterPro" id="IPR028081">
    <property type="entry name" value="Leu-bd"/>
</dbReference>
<evidence type="ECO:0000259" key="2">
    <source>
        <dbReference type="Pfam" id="PF13458"/>
    </source>
</evidence>
<dbReference type="InterPro" id="IPR028082">
    <property type="entry name" value="Peripla_BP_I"/>
</dbReference>
<feature type="non-terminal residue" evidence="3">
    <location>
        <position position="106"/>
    </location>
</feature>
<evidence type="ECO:0000256" key="1">
    <source>
        <dbReference type="ARBA" id="ARBA00022729"/>
    </source>
</evidence>
<sequence>MGYGRSLISFLALVAVLCPLSTTTVAEDGLFIPLFTYRTGPYAPGGSKVANGLTAYFEMITERDGGIEGRELLWEECEFGYKTDRGVECYERLKGKGALISNPFST</sequence>
<accession>A0A382LMB4</accession>
<dbReference type="AlphaFoldDB" id="A0A382LMB4"/>
<dbReference type="SUPFAM" id="SSF53822">
    <property type="entry name" value="Periplasmic binding protein-like I"/>
    <property type="match status" value="1"/>
</dbReference>
<dbReference type="EMBL" id="UINC01088008">
    <property type="protein sequence ID" value="SVC37859.1"/>
    <property type="molecule type" value="Genomic_DNA"/>
</dbReference>
<protein>
    <recommendedName>
        <fullName evidence="2">Leucine-binding protein domain-containing protein</fullName>
    </recommendedName>
</protein>
<proteinExistence type="predicted"/>
<organism evidence="3">
    <name type="scientific">marine metagenome</name>
    <dbReference type="NCBI Taxonomy" id="408172"/>
    <lineage>
        <taxon>unclassified sequences</taxon>
        <taxon>metagenomes</taxon>
        <taxon>ecological metagenomes</taxon>
    </lineage>
</organism>
<name>A0A382LMB4_9ZZZZ</name>
<dbReference type="Pfam" id="PF13458">
    <property type="entry name" value="Peripla_BP_6"/>
    <property type="match status" value="1"/>
</dbReference>
<evidence type="ECO:0000313" key="3">
    <source>
        <dbReference type="EMBL" id="SVC37859.1"/>
    </source>
</evidence>
<reference evidence="3" key="1">
    <citation type="submission" date="2018-05" db="EMBL/GenBank/DDBJ databases">
        <authorList>
            <person name="Lanie J.A."/>
            <person name="Ng W.-L."/>
            <person name="Kazmierczak K.M."/>
            <person name="Andrzejewski T.M."/>
            <person name="Davidsen T.M."/>
            <person name="Wayne K.J."/>
            <person name="Tettelin H."/>
            <person name="Glass J.I."/>
            <person name="Rusch D."/>
            <person name="Podicherti R."/>
            <person name="Tsui H.-C.T."/>
            <person name="Winkler M.E."/>
        </authorList>
    </citation>
    <scope>NUCLEOTIDE SEQUENCE</scope>
</reference>
<keyword evidence="1" id="KW-0732">Signal</keyword>
<gene>
    <name evidence="3" type="ORF">METZ01_LOCUS290713</name>
</gene>
<feature type="domain" description="Leucine-binding protein" evidence="2">
    <location>
        <begin position="32"/>
        <end position="95"/>
    </location>
</feature>